<keyword evidence="4" id="KW-0862">Zinc</keyword>
<keyword evidence="7" id="KW-0223">Dioxygenase</keyword>
<dbReference type="InterPro" id="IPR014436">
    <property type="entry name" value="Extradiol_dOase_DODA"/>
</dbReference>
<dbReference type="Proteomes" id="UP000070433">
    <property type="component" value="Chromosome"/>
</dbReference>
<feature type="domain" description="Extradiol ring-cleavage dioxygenase class III enzyme subunit B" evidence="6">
    <location>
        <begin position="18"/>
        <end position="240"/>
    </location>
</feature>
<evidence type="ECO:0000256" key="2">
    <source>
        <dbReference type="ARBA" id="ARBA00007581"/>
    </source>
</evidence>
<evidence type="ECO:0000256" key="5">
    <source>
        <dbReference type="ARBA" id="ARBA00023002"/>
    </source>
</evidence>
<dbReference type="InterPro" id="IPR004183">
    <property type="entry name" value="Xdiol_dOase_suB"/>
</dbReference>
<dbReference type="NCBIfam" id="NF007914">
    <property type="entry name" value="PRK10628.1"/>
    <property type="match status" value="1"/>
</dbReference>
<dbReference type="GO" id="GO:0008198">
    <property type="term" value="F:ferrous iron binding"/>
    <property type="evidence" value="ECO:0007669"/>
    <property type="project" value="InterPro"/>
</dbReference>
<dbReference type="AlphaFoldDB" id="A0A127JZE7"/>
<organism evidence="7 8">
    <name type="scientific">Ramlibacter tataouinensis</name>
    <dbReference type="NCBI Taxonomy" id="94132"/>
    <lineage>
        <taxon>Bacteria</taxon>
        <taxon>Pseudomonadati</taxon>
        <taxon>Pseudomonadota</taxon>
        <taxon>Betaproteobacteria</taxon>
        <taxon>Burkholderiales</taxon>
        <taxon>Comamonadaceae</taxon>
        <taxon>Ramlibacter</taxon>
    </lineage>
</organism>
<dbReference type="PIRSF" id="PIRSF006157">
    <property type="entry name" value="Doxgns_DODA"/>
    <property type="match status" value="1"/>
</dbReference>
<evidence type="ECO:0000313" key="8">
    <source>
        <dbReference type="Proteomes" id="UP000070433"/>
    </source>
</evidence>
<dbReference type="GO" id="GO:0008270">
    <property type="term" value="F:zinc ion binding"/>
    <property type="evidence" value="ECO:0007669"/>
    <property type="project" value="InterPro"/>
</dbReference>
<name>A0A127JZE7_9BURK</name>
<proteinExistence type="inferred from homology"/>
<dbReference type="Gene3D" id="3.40.830.10">
    <property type="entry name" value="LigB-like"/>
    <property type="match status" value="1"/>
</dbReference>
<dbReference type="PATRIC" id="fig|94132.3.peg.1593"/>
<evidence type="ECO:0000313" key="7">
    <source>
        <dbReference type="EMBL" id="AMO25318.1"/>
    </source>
</evidence>
<keyword evidence="3" id="KW-0479">Metal-binding</keyword>
<accession>A0A127JZE7</accession>
<reference evidence="7 8" key="1">
    <citation type="journal article" date="2014" name="Int. J. Syst. Evol. Microbiol.">
        <title>Ramlibacter solisilvae sp. nov., isolated from forest soil, and emended description of the genus Ramlibacter.</title>
        <authorList>
            <person name="Lee H.J."/>
            <person name="Lee S.H."/>
            <person name="Lee S.S."/>
            <person name="Lee J.S."/>
            <person name="Kim Y."/>
            <person name="Kim S.C."/>
            <person name="Jeon C.O."/>
        </authorList>
    </citation>
    <scope>NUCLEOTIDE SEQUENCE [LARGE SCALE GENOMIC DNA]</scope>
    <source>
        <strain evidence="7 8">5-10</strain>
    </source>
</reference>
<dbReference type="SUPFAM" id="SSF53213">
    <property type="entry name" value="LigB-like"/>
    <property type="match status" value="1"/>
</dbReference>
<gene>
    <name evidence="7" type="ORF">UC35_07815</name>
</gene>
<evidence type="ECO:0000256" key="1">
    <source>
        <dbReference type="ARBA" id="ARBA00001947"/>
    </source>
</evidence>
<keyword evidence="5" id="KW-0560">Oxidoreductase</keyword>
<comment type="similarity">
    <text evidence="2">Belongs to the DODA-type extradiol aromatic ring-opening dioxygenase family.</text>
</comment>
<dbReference type="GO" id="GO:0016702">
    <property type="term" value="F:oxidoreductase activity, acting on single donors with incorporation of molecular oxygen, incorporation of two atoms of oxygen"/>
    <property type="evidence" value="ECO:0007669"/>
    <property type="project" value="UniProtKB-ARBA"/>
</dbReference>
<keyword evidence="8" id="KW-1185">Reference proteome</keyword>
<protein>
    <submittedName>
        <fullName evidence="7">Dioxygenase</fullName>
    </submittedName>
</protein>
<sequence length="258" mass="28363">MPVIFVGHGSPMNAIADNAFTRRLRSWGTELPRPAAILSVSAHWLTPGATLVDVQARPPTIHDFGGFPRALHDMRYPAPGAPAIARQALEVVAPLHARPADDWGFDHGTWTVLHHLFPHADVPVFQLSIDYERPADFHYTLGRRLARLREQGVLIMGSGNVVHNLRATERGAPEAARATAPWAQSFDDAIRLALDGRDDKALVAYQRLDAGASMAVPTPDHYWPFLYALGAADRSDRLKTTYASFQSGTLSMRCVQFG</sequence>
<evidence type="ECO:0000256" key="3">
    <source>
        <dbReference type="ARBA" id="ARBA00022723"/>
    </source>
</evidence>
<evidence type="ECO:0000259" key="6">
    <source>
        <dbReference type="Pfam" id="PF02900"/>
    </source>
</evidence>
<dbReference type="EMBL" id="CP010951">
    <property type="protein sequence ID" value="AMO25318.1"/>
    <property type="molecule type" value="Genomic_DNA"/>
</dbReference>
<dbReference type="PANTHER" id="PTHR30096">
    <property type="entry name" value="4,5-DOPA DIOXYGENASE EXTRADIOL-LIKE PROTEIN"/>
    <property type="match status" value="1"/>
</dbReference>
<evidence type="ECO:0000256" key="4">
    <source>
        <dbReference type="ARBA" id="ARBA00022833"/>
    </source>
</evidence>
<dbReference type="Pfam" id="PF02900">
    <property type="entry name" value="LigB"/>
    <property type="match status" value="1"/>
</dbReference>
<dbReference type="CDD" id="cd07363">
    <property type="entry name" value="45_DOPA_Dioxygenase"/>
    <property type="match status" value="1"/>
</dbReference>
<comment type="cofactor">
    <cofactor evidence="1">
        <name>Zn(2+)</name>
        <dbReference type="ChEBI" id="CHEBI:29105"/>
    </cofactor>
</comment>
<dbReference type="PANTHER" id="PTHR30096:SF0">
    <property type="entry name" value="4,5-DOPA DIOXYGENASE EXTRADIOL-LIKE PROTEIN"/>
    <property type="match status" value="1"/>
</dbReference>